<feature type="transmembrane region" description="Helical" evidence="10">
    <location>
        <begin position="34"/>
        <end position="52"/>
    </location>
</feature>
<keyword evidence="12" id="KW-1185">Reference proteome</keyword>
<evidence type="ECO:0000256" key="8">
    <source>
        <dbReference type="ARBA" id="ARBA00039381"/>
    </source>
</evidence>
<keyword evidence="4" id="KW-0997">Cell inner membrane</keyword>
<reference evidence="11 12" key="1">
    <citation type="submission" date="2020-04" db="EMBL/GenBank/DDBJ databases">
        <authorList>
            <person name="Liu S."/>
        </authorList>
    </citation>
    <scope>NUCLEOTIDE SEQUENCE [LARGE SCALE GENOMIC DNA]</scope>
    <source>
        <strain evidence="11 12">CGMCC 1.15091</strain>
    </source>
</reference>
<evidence type="ECO:0000256" key="3">
    <source>
        <dbReference type="ARBA" id="ARBA00022475"/>
    </source>
</evidence>
<dbReference type="EMBL" id="JAAZSR010000259">
    <property type="protein sequence ID" value="NKX51584.1"/>
    <property type="molecule type" value="Genomic_DNA"/>
</dbReference>
<comment type="subcellular location">
    <subcellularLocation>
        <location evidence="1">Cell membrane</location>
        <topology evidence="1">Multi-pass membrane protein</topology>
    </subcellularLocation>
</comment>
<feature type="transmembrane region" description="Helical" evidence="10">
    <location>
        <begin position="140"/>
        <end position="165"/>
    </location>
</feature>
<feature type="region of interest" description="Disordered" evidence="9">
    <location>
        <begin position="1"/>
        <end position="20"/>
    </location>
</feature>
<evidence type="ECO:0000256" key="4">
    <source>
        <dbReference type="ARBA" id="ARBA00022519"/>
    </source>
</evidence>
<dbReference type="PANTHER" id="PTHR32196">
    <property type="entry name" value="ABC TRANSPORTER PERMEASE PROTEIN YPHD-RELATED-RELATED"/>
    <property type="match status" value="1"/>
</dbReference>
<keyword evidence="3" id="KW-1003">Cell membrane</keyword>
<evidence type="ECO:0000313" key="12">
    <source>
        <dbReference type="Proteomes" id="UP000523795"/>
    </source>
</evidence>
<keyword evidence="2" id="KW-0813">Transport</keyword>
<feature type="transmembrane region" description="Helical" evidence="10">
    <location>
        <begin position="186"/>
        <end position="208"/>
    </location>
</feature>
<keyword evidence="5 10" id="KW-0812">Transmembrane</keyword>
<feature type="transmembrane region" description="Helical" evidence="10">
    <location>
        <begin position="234"/>
        <end position="258"/>
    </location>
</feature>
<evidence type="ECO:0000256" key="1">
    <source>
        <dbReference type="ARBA" id="ARBA00004651"/>
    </source>
</evidence>
<evidence type="ECO:0000256" key="7">
    <source>
        <dbReference type="ARBA" id="ARBA00023136"/>
    </source>
</evidence>
<feature type="transmembrane region" description="Helical" evidence="10">
    <location>
        <begin position="64"/>
        <end position="83"/>
    </location>
</feature>
<evidence type="ECO:0000256" key="10">
    <source>
        <dbReference type="SAM" id="Phobius"/>
    </source>
</evidence>
<keyword evidence="6 10" id="KW-1133">Transmembrane helix</keyword>
<feature type="transmembrane region" description="Helical" evidence="10">
    <location>
        <begin position="113"/>
        <end position="134"/>
    </location>
</feature>
<evidence type="ECO:0000313" key="11">
    <source>
        <dbReference type="EMBL" id="NKX51584.1"/>
    </source>
</evidence>
<feature type="non-terminal residue" evidence="11">
    <location>
        <position position="259"/>
    </location>
</feature>
<comment type="caution">
    <text evidence="11">The sequence shown here is derived from an EMBL/GenBank/DDBJ whole genome shotgun (WGS) entry which is preliminary data.</text>
</comment>
<evidence type="ECO:0000256" key="6">
    <source>
        <dbReference type="ARBA" id="ARBA00022989"/>
    </source>
</evidence>
<evidence type="ECO:0000256" key="5">
    <source>
        <dbReference type="ARBA" id="ARBA00022692"/>
    </source>
</evidence>
<evidence type="ECO:0000256" key="9">
    <source>
        <dbReference type="SAM" id="MobiDB-lite"/>
    </source>
</evidence>
<protein>
    <recommendedName>
        <fullName evidence="8">Autoinducer 2 import system permease protein LsrD</fullName>
    </recommendedName>
</protein>
<dbReference type="Proteomes" id="UP000523795">
    <property type="component" value="Unassembled WGS sequence"/>
</dbReference>
<name>A0ABX1JRZ8_9MICC</name>
<evidence type="ECO:0000256" key="2">
    <source>
        <dbReference type="ARBA" id="ARBA00022448"/>
    </source>
</evidence>
<sequence length="259" mass="26404">MSRTPAAAGGGGGTLERNRSRPGERFLGALRTPGGAVFVLLDLLLAAIVAVNPSFGEPGSLIRFIGRTAPIAIAAIGQYFVIVSGEFDLSMGSVVTTQVIIAGNLIGQDDAKVVPVLALMLVLGALVGLANGLITTLLKVPSFIVTLGMRLALLGLGLYGPGGAATGNPADSSRQIGRGGIRDVPVFGIIPYPVIILAVVAAAAFWLIRRPFGRTLVAAGDNPTAAALTRAPVWWVRTGAFILSSLAATVAGILLVGYA</sequence>
<dbReference type="InterPro" id="IPR001851">
    <property type="entry name" value="ABC_transp_permease"/>
</dbReference>
<dbReference type="PANTHER" id="PTHR32196:SF71">
    <property type="entry name" value="AUTOINDUCER 2 IMPORT SYSTEM PERMEASE PROTEIN LSRD"/>
    <property type="match status" value="1"/>
</dbReference>
<accession>A0ABX1JRZ8</accession>
<proteinExistence type="predicted"/>
<keyword evidence="7 10" id="KW-0472">Membrane</keyword>
<organism evidence="11 12">
    <name type="scientific">Arthrobacter deserti</name>
    <dbReference type="NCBI Taxonomy" id="1742687"/>
    <lineage>
        <taxon>Bacteria</taxon>
        <taxon>Bacillati</taxon>
        <taxon>Actinomycetota</taxon>
        <taxon>Actinomycetes</taxon>
        <taxon>Micrococcales</taxon>
        <taxon>Micrococcaceae</taxon>
        <taxon>Arthrobacter</taxon>
    </lineage>
</organism>
<gene>
    <name evidence="11" type="ORF">HER39_13615</name>
</gene>
<dbReference type="Pfam" id="PF02653">
    <property type="entry name" value="BPD_transp_2"/>
    <property type="match status" value="1"/>
</dbReference>